<evidence type="ECO:0000313" key="4">
    <source>
        <dbReference type="RefSeq" id="XP_022296324.1"/>
    </source>
</evidence>
<name>A0A8B8B135_CRAVI</name>
<dbReference type="Proteomes" id="UP000694844">
    <property type="component" value="Chromosome 8"/>
</dbReference>
<dbReference type="KEGG" id="cvn:111106090"/>
<keyword evidence="3" id="KW-1185">Reference proteome</keyword>
<evidence type="ECO:0000256" key="1">
    <source>
        <dbReference type="SAM" id="Phobius"/>
    </source>
</evidence>
<dbReference type="AlphaFoldDB" id="A0A8B8B135"/>
<sequence>MAKVLLFHFLFLFIILWDVVKTNCNNDNKITNKTQDCPFSSSTGDSGGQGVGFAFSGFVLVLSLFSFICCCCCKGDREKSTDADVQTTRDDMNVISSNTASGGYVNTAACPPGILTPCPEYSHPATQEGFLGNYRRNIHLPQEAVLSTENDDPPPPYTEYEPPNLNANVPPIIRHNEDPAQNTSHNRPWHQYVMGMQLVPPIIRHLEDPAHNTSHNGINTS</sequence>
<accession>A0A8B8B135</accession>
<feature type="signal peptide" evidence="2">
    <location>
        <begin position="1"/>
        <end position="22"/>
    </location>
</feature>
<proteinExistence type="predicted"/>
<dbReference type="GeneID" id="111106090"/>
<organism evidence="3 4">
    <name type="scientific">Crassostrea virginica</name>
    <name type="common">Eastern oyster</name>
    <dbReference type="NCBI Taxonomy" id="6565"/>
    <lineage>
        <taxon>Eukaryota</taxon>
        <taxon>Metazoa</taxon>
        <taxon>Spiralia</taxon>
        <taxon>Lophotrochozoa</taxon>
        <taxon>Mollusca</taxon>
        <taxon>Bivalvia</taxon>
        <taxon>Autobranchia</taxon>
        <taxon>Pteriomorphia</taxon>
        <taxon>Ostreida</taxon>
        <taxon>Ostreoidea</taxon>
        <taxon>Ostreidae</taxon>
        <taxon>Crassostrea</taxon>
    </lineage>
</organism>
<evidence type="ECO:0000313" key="3">
    <source>
        <dbReference type="Proteomes" id="UP000694844"/>
    </source>
</evidence>
<keyword evidence="1" id="KW-0812">Transmembrane</keyword>
<feature type="transmembrane region" description="Helical" evidence="1">
    <location>
        <begin position="51"/>
        <end position="73"/>
    </location>
</feature>
<keyword evidence="2" id="KW-0732">Signal</keyword>
<reference evidence="4" key="1">
    <citation type="submission" date="2025-08" db="UniProtKB">
        <authorList>
            <consortium name="RefSeq"/>
        </authorList>
    </citation>
    <scope>IDENTIFICATION</scope>
    <source>
        <tissue evidence="4">Whole sample</tissue>
    </source>
</reference>
<evidence type="ECO:0000256" key="2">
    <source>
        <dbReference type="SAM" id="SignalP"/>
    </source>
</evidence>
<keyword evidence="1" id="KW-1133">Transmembrane helix</keyword>
<gene>
    <name evidence="4" type="primary">LOC111106090</name>
</gene>
<dbReference type="RefSeq" id="XP_022296324.1">
    <property type="nucleotide sequence ID" value="XM_022440616.1"/>
</dbReference>
<protein>
    <submittedName>
        <fullName evidence="4">Uncharacterized protein LOC111106090</fullName>
    </submittedName>
</protein>
<feature type="chain" id="PRO_5034940289" evidence="2">
    <location>
        <begin position="23"/>
        <end position="221"/>
    </location>
</feature>
<keyword evidence="1" id="KW-0472">Membrane</keyword>